<accession>A0A5D4U6A2</accession>
<dbReference type="InterPro" id="IPR012938">
    <property type="entry name" value="Glc/Sorbosone_DH"/>
</dbReference>
<keyword evidence="1" id="KW-0732">Signal</keyword>
<dbReference type="OrthoDB" id="9770043at2"/>
<dbReference type="InterPro" id="IPR011042">
    <property type="entry name" value="6-blade_b-propeller_TolB-like"/>
</dbReference>
<dbReference type="PANTHER" id="PTHR19328">
    <property type="entry name" value="HEDGEHOG-INTERACTING PROTEIN"/>
    <property type="match status" value="1"/>
</dbReference>
<dbReference type="SUPFAM" id="SSF50952">
    <property type="entry name" value="Soluble quinoprotein glucose dehydrogenase"/>
    <property type="match status" value="1"/>
</dbReference>
<organism evidence="3 4">
    <name type="scientific">Rossellomorea aquimaris</name>
    <dbReference type="NCBI Taxonomy" id="189382"/>
    <lineage>
        <taxon>Bacteria</taxon>
        <taxon>Bacillati</taxon>
        <taxon>Bacillota</taxon>
        <taxon>Bacilli</taxon>
        <taxon>Bacillales</taxon>
        <taxon>Bacillaceae</taxon>
        <taxon>Rossellomorea</taxon>
    </lineage>
</organism>
<sequence length="365" mass="40959">MRNRNRSSWFLFVIGLSLLLSACSMGQPDEQQEESESVSKPSVESSMIAQNLSIPWSIQKLDDVFYLTQRTGDIIEIKDGRKSVVKINLSMPLSKRPEAGLLGFVLHPDFKTNQQAYAYYTYDDSGDPYNRVVVLKRTENQWSEEKVLLDRIPSGQYHHGGRLEIGPDNKLYITAGDATQQDKAQDLSFLGGKILRMKLDGGIPKDNPFKDSYIYSYGHRNPQGLAWNKAGELYETEHGPNGYDEVNRIEAGSNYGWPKITGDEKEESLISPLAHSGEPSWAPSGADFWNEDLVFASLAGQSVKRFDPETGKVSELLTGFGRIRDVLVEGDSLYFVSNNTDGRGIPRENDDKLYEVDLNSLTIEE</sequence>
<name>A0A5D4U6A2_9BACI</name>
<dbReference type="PANTHER" id="PTHR19328:SF13">
    <property type="entry name" value="HIPL1 PROTEIN"/>
    <property type="match status" value="1"/>
</dbReference>
<protein>
    <submittedName>
        <fullName evidence="3">PQQ-dependent sugar dehydrogenase</fullName>
    </submittedName>
</protein>
<feature type="domain" description="Glucose/Sorbosone dehydrogenase" evidence="2">
    <location>
        <begin position="52"/>
        <end position="343"/>
    </location>
</feature>
<evidence type="ECO:0000313" key="4">
    <source>
        <dbReference type="Proteomes" id="UP000324269"/>
    </source>
</evidence>
<feature type="signal peptide" evidence="1">
    <location>
        <begin position="1"/>
        <end position="26"/>
    </location>
</feature>
<dbReference type="Pfam" id="PF07995">
    <property type="entry name" value="GSDH"/>
    <property type="match status" value="1"/>
</dbReference>
<proteinExistence type="predicted"/>
<dbReference type="AlphaFoldDB" id="A0A5D4U6A2"/>
<dbReference type="PROSITE" id="PS51257">
    <property type="entry name" value="PROKAR_LIPOPROTEIN"/>
    <property type="match status" value="1"/>
</dbReference>
<dbReference type="RefSeq" id="WP_148970639.1">
    <property type="nucleotide sequence ID" value="NZ_JBNIKW010000008.1"/>
</dbReference>
<reference evidence="3 4" key="1">
    <citation type="submission" date="2019-08" db="EMBL/GenBank/DDBJ databases">
        <title>Bacillus genomes from the desert of Cuatro Cienegas, Coahuila.</title>
        <authorList>
            <person name="Olmedo-Alvarez G."/>
        </authorList>
    </citation>
    <scope>NUCLEOTIDE SEQUENCE [LARGE SCALE GENOMIC DNA]</scope>
    <source>
        <strain evidence="3 4">CH87b_3T</strain>
    </source>
</reference>
<evidence type="ECO:0000256" key="1">
    <source>
        <dbReference type="SAM" id="SignalP"/>
    </source>
</evidence>
<gene>
    <name evidence="3" type="ORF">FZC85_19395</name>
</gene>
<dbReference type="Gene3D" id="2.120.10.30">
    <property type="entry name" value="TolB, C-terminal domain"/>
    <property type="match status" value="1"/>
</dbReference>
<dbReference type="Proteomes" id="UP000324269">
    <property type="component" value="Unassembled WGS sequence"/>
</dbReference>
<comment type="caution">
    <text evidence="3">The sequence shown here is derived from an EMBL/GenBank/DDBJ whole genome shotgun (WGS) entry which is preliminary data.</text>
</comment>
<evidence type="ECO:0000313" key="3">
    <source>
        <dbReference type="EMBL" id="TYS82641.1"/>
    </source>
</evidence>
<dbReference type="EMBL" id="VTEZ01000007">
    <property type="protein sequence ID" value="TYS82641.1"/>
    <property type="molecule type" value="Genomic_DNA"/>
</dbReference>
<feature type="chain" id="PRO_5039079780" evidence="1">
    <location>
        <begin position="27"/>
        <end position="365"/>
    </location>
</feature>
<evidence type="ECO:0000259" key="2">
    <source>
        <dbReference type="Pfam" id="PF07995"/>
    </source>
</evidence>
<dbReference type="InterPro" id="IPR011041">
    <property type="entry name" value="Quinoprot_gluc/sorb_DH_b-prop"/>
</dbReference>